<reference evidence="3 4" key="1">
    <citation type="journal article" date="2011" name="Proc. Natl. Acad. Sci. U.S.A.">
        <title>Evolutionary erosion of yeast sex chromosomes by mating-type switching accidents.</title>
        <authorList>
            <person name="Gordon J.L."/>
            <person name="Armisen D."/>
            <person name="Proux-Wera E."/>
            <person name="Oheigeartaigh S.S."/>
            <person name="Byrne K.P."/>
            <person name="Wolfe K.H."/>
        </authorList>
    </citation>
    <scope>NUCLEOTIDE SEQUENCE [LARGE SCALE GENOMIC DNA]</scope>
    <source>
        <strain evidence="4">ATCC 24235 / CBS 4417 / NBRC 1672 / NRRL Y-8282 / UCD 70-5</strain>
    </source>
</reference>
<dbReference type="HOGENOM" id="CLU_148140_0_0_1"/>
<feature type="region of interest" description="Disordered" evidence="2">
    <location>
        <begin position="76"/>
        <end position="124"/>
    </location>
</feature>
<sequence length="124" mass="14295">MLRKAATTLQLEEHDVTELIAELEEEKLQVQLQSQRKNLLRTSTENNYNGLADSSINSINQEVQTSQLRNGEMSNQTASLFQTSPIDNTKHYPSIPERSVDTKNSNNNQNHNNEYNPFYNQRNE</sequence>
<evidence type="ECO:0000313" key="3">
    <source>
        <dbReference type="EMBL" id="CCE62297.1"/>
    </source>
</evidence>
<accession>G8BRC1</accession>
<proteinExistence type="predicted"/>
<dbReference type="EMBL" id="HE612858">
    <property type="protein sequence ID" value="CCE62297.1"/>
    <property type="molecule type" value="Genomic_DNA"/>
</dbReference>
<dbReference type="GeneID" id="11533919"/>
<organism evidence="3 4">
    <name type="scientific">Tetrapisispora phaffii (strain ATCC 24235 / CBS 4417 / NBRC 1672 / NRRL Y-8282 / UCD 70-5)</name>
    <name type="common">Yeast</name>
    <name type="synonym">Fabospora phaffii</name>
    <dbReference type="NCBI Taxonomy" id="1071381"/>
    <lineage>
        <taxon>Eukaryota</taxon>
        <taxon>Fungi</taxon>
        <taxon>Dikarya</taxon>
        <taxon>Ascomycota</taxon>
        <taxon>Saccharomycotina</taxon>
        <taxon>Saccharomycetes</taxon>
        <taxon>Saccharomycetales</taxon>
        <taxon>Saccharomycetaceae</taxon>
        <taxon>Tetrapisispora</taxon>
    </lineage>
</organism>
<evidence type="ECO:0000256" key="1">
    <source>
        <dbReference type="SAM" id="Coils"/>
    </source>
</evidence>
<feature type="coiled-coil region" evidence="1">
    <location>
        <begin position="6"/>
        <end position="36"/>
    </location>
</feature>
<dbReference type="OMA" id="PRASSHW"/>
<keyword evidence="4" id="KW-1185">Reference proteome</keyword>
<evidence type="ECO:0000313" key="4">
    <source>
        <dbReference type="Proteomes" id="UP000005666"/>
    </source>
</evidence>
<keyword evidence="1" id="KW-0175">Coiled coil</keyword>
<feature type="compositionally biased region" description="Polar residues" evidence="2">
    <location>
        <begin position="76"/>
        <end position="87"/>
    </location>
</feature>
<evidence type="ECO:0000256" key="2">
    <source>
        <dbReference type="SAM" id="MobiDB-lite"/>
    </source>
</evidence>
<dbReference type="KEGG" id="tpf:TPHA_0C01410"/>
<dbReference type="RefSeq" id="XP_003684731.1">
    <property type="nucleotide sequence ID" value="XM_003684683.1"/>
</dbReference>
<dbReference type="Proteomes" id="UP000005666">
    <property type="component" value="Chromosome 3"/>
</dbReference>
<feature type="compositionally biased region" description="Low complexity" evidence="2">
    <location>
        <begin position="104"/>
        <end position="124"/>
    </location>
</feature>
<gene>
    <name evidence="3" type="primary">TPHA0C01410</name>
    <name evidence="3" type="ordered locus">TPHA_0C01410</name>
</gene>
<protein>
    <submittedName>
        <fullName evidence="3">Uncharacterized protein</fullName>
    </submittedName>
</protein>
<name>G8BRC1_TETPH</name>
<dbReference type="AlphaFoldDB" id="G8BRC1"/>